<dbReference type="Proteomes" id="UP000050668">
    <property type="component" value="Unassembled WGS sequence"/>
</dbReference>
<dbReference type="InterPro" id="IPR036390">
    <property type="entry name" value="WH_DNA-bd_sf"/>
</dbReference>
<reference evidence="6" key="1">
    <citation type="submission" date="2015-07" db="EMBL/GenBank/DDBJ databases">
        <title>Fjat-14205 dsm 2895.</title>
        <authorList>
            <person name="Liu B."/>
            <person name="Wang J."/>
            <person name="Zhu Y."/>
            <person name="Liu G."/>
            <person name="Chen Q."/>
            <person name="Chen Z."/>
            <person name="Lan J."/>
            <person name="Che J."/>
            <person name="Ge C."/>
            <person name="Shi H."/>
            <person name="Pan Z."/>
            <person name="Liu X."/>
        </authorList>
    </citation>
    <scope>NUCLEOTIDE SEQUENCE [LARGE SCALE GENOMIC DNA]</scope>
    <source>
        <strain evidence="6">DSM 25560</strain>
    </source>
</reference>
<dbReference type="CDD" id="cd07377">
    <property type="entry name" value="WHTH_GntR"/>
    <property type="match status" value="1"/>
</dbReference>
<evidence type="ECO:0000259" key="4">
    <source>
        <dbReference type="PROSITE" id="PS50949"/>
    </source>
</evidence>
<sequence>MNYKKITRKKIYEEVADIILEMIKTGQLKPGDQLDSVQELANNFQVGRSAVREALTSLRAMGLIELRQGEGTFVKRFSANNLTYPIQSAMLMTKKNIEELLEVRLILEAAIVSNAAQKRTSEDLDEMRLHLEEMTAHTKNSELGERSDLAFHLAIAKAADNSLLSKLMQHVSDLMTEAMRETRRICLYDEKQTLVQLNEQHHLIYRQIEAQDADAAEQSMKAHLLFVEDVLAKHMEEIDPQLSIIDNN</sequence>
<evidence type="ECO:0000256" key="3">
    <source>
        <dbReference type="ARBA" id="ARBA00023163"/>
    </source>
</evidence>
<dbReference type="SUPFAM" id="SSF48008">
    <property type="entry name" value="GntR ligand-binding domain-like"/>
    <property type="match status" value="1"/>
</dbReference>
<comment type="caution">
    <text evidence="5">The sequence shown here is derived from an EMBL/GenBank/DDBJ whole genome shotgun (WGS) entry which is preliminary data.</text>
</comment>
<dbReference type="SMART" id="SM00895">
    <property type="entry name" value="FCD"/>
    <property type="match status" value="1"/>
</dbReference>
<keyword evidence="3" id="KW-0804">Transcription</keyword>
<dbReference type="RefSeq" id="WP_053583424.1">
    <property type="nucleotide sequence ID" value="NZ_LGRV01000003.1"/>
</dbReference>
<gene>
    <name evidence="5" type="ORF">AEA09_08520</name>
</gene>
<dbReference type="InterPro" id="IPR011711">
    <property type="entry name" value="GntR_C"/>
</dbReference>
<dbReference type="SUPFAM" id="SSF46785">
    <property type="entry name" value="Winged helix' DNA-binding domain"/>
    <property type="match status" value="1"/>
</dbReference>
<keyword evidence="1" id="KW-0805">Transcription regulation</keyword>
<evidence type="ECO:0000313" key="5">
    <source>
        <dbReference type="EMBL" id="KOS68588.1"/>
    </source>
</evidence>
<evidence type="ECO:0000313" key="6">
    <source>
        <dbReference type="Proteomes" id="UP000050668"/>
    </source>
</evidence>
<dbReference type="InterPro" id="IPR036388">
    <property type="entry name" value="WH-like_DNA-bd_sf"/>
</dbReference>
<accession>A0ABR5K1D7</accession>
<keyword evidence="2" id="KW-0238">DNA-binding</keyword>
<dbReference type="PROSITE" id="PS50949">
    <property type="entry name" value="HTH_GNTR"/>
    <property type="match status" value="1"/>
</dbReference>
<protein>
    <recommendedName>
        <fullName evidence="4">HTH gntR-type domain-containing protein</fullName>
    </recommendedName>
</protein>
<evidence type="ECO:0000256" key="2">
    <source>
        <dbReference type="ARBA" id="ARBA00023125"/>
    </source>
</evidence>
<name>A0ABR5K1D7_9BACI</name>
<dbReference type="InterPro" id="IPR008920">
    <property type="entry name" value="TF_FadR/GntR_C"/>
</dbReference>
<evidence type="ECO:0000256" key="1">
    <source>
        <dbReference type="ARBA" id="ARBA00023015"/>
    </source>
</evidence>
<feature type="domain" description="HTH gntR-type" evidence="4">
    <location>
        <begin position="9"/>
        <end position="77"/>
    </location>
</feature>
<dbReference type="Gene3D" id="1.10.10.10">
    <property type="entry name" value="Winged helix-like DNA-binding domain superfamily/Winged helix DNA-binding domain"/>
    <property type="match status" value="1"/>
</dbReference>
<dbReference type="SMART" id="SM00345">
    <property type="entry name" value="HTH_GNTR"/>
    <property type="match status" value="1"/>
</dbReference>
<dbReference type="PANTHER" id="PTHR43537">
    <property type="entry name" value="TRANSCRIPTIONAL REGULATOR, GNTR FAMILY"/>
    <property type="match status" value="1"/>
</dbReference>
<dbReference type="PANTHER" id="PTHR43537:SF5">
    <property type="entry name" value="UXU OPERON TRANSCRIPTIONAL REGULATOR"/>
    <property type="match status" value="1"/>
</dbReference>
<organism evidence="5 6">
    <name type="scientific">Lysinibacillus contaminans</name>
    <dbReference type="NCBI Taxonomy" id="1293441"/>
    <lineage>
        <taxon>Bacteria</taxon>
        <taxon>Bacillati</taxon>
        <taxon>Bacillota</taxon>
        <taxon>Bacilli</taxon>
        <taxon>Bacillales</taxon>
        <taxon>Bacillaceae</taxon>
        <taxon>Lysinibacillus</taxon>
    </lineage>
</organism>
<dbReference type="Gene3D" id="1.20.120.530">
    <property type="entry name" value="GntR ligand-binding domain-like"/>
    <property type="match status" value="1"/>
</dbReference>
<dbReference type="PRINTS" id="PR00035">
    <property type="entry name" value="HTHGNTR"/>
</dbReference>
<dbReference type="Pfam" id="PF00392">
    <property type="entry name" value="GntR"/>
    <property type="match status" value="1"/>
</dbReference>
<dbReference type="InterPro" id="IPR000524">
    <property type="entry name" value="Tscrpt_reg_HTH_GntR"/>
</dbReference>
<proteinExistence type="predicted"/>
<dbReference type="EMBL" id="LGRV01000003">
    <property type="protein sequence ID" value="KOS68588.1"/>
    <property type="molecule type" value="Genomic_DNA"/>
</dbReference>
<keyword evidence="6" id="KW-1185">Reference proteome</keyword>
<dbReference type="Pfam" id="PF07729">
    <property type="entry name" value="FCD"/>
    <property type="match status" value="1"/>
</dbReference>